<evidence type="ECO:0000313" key="2">
    <source>
        <dbReference type="Proteomes" id="UP001187192"/>
    </source>
</evidence>
<dbReference type="AlphaFoldDB" id="A0AA88DG28"/>
<dbReference type="EMBL" id="BTGU01000007">
    <property type="protein sequence ID" value="GMN37479.1"/>
    <property type="molecule type" value="Genomic_DNA"/>
</dbReference>
<accession>A0AA88DG28</accession>
<proteinExistence type="predicted"/>
<name>A0AA88DG28_FICCA</name>
<keyword evidence="2" id="KW-1185">Reference proteome</keyword>
<dbReference type="Proteomes" id="UP001187192">
    <property type="component" value="Unassembled WGS sequence"/>
</dbReference>
<sequence>MSGRSKRFHASTCKPCEAITFRCELGEMELQPSRANFAIDYKVKEALPRHHQVHHRP</sequence>
<protein>
    <submittedName>
        <fullName evidence="1">Uncharacterized protein</fullName>
    </submittedName>
</protein>
<comment type="caution">
    <text evidence="1">The sequence shown here is derived from an EMBL/GenBank/DDBJ whole genome shotgun (WGS) entry which is preliminary data.</text>
</comment>
<reference evidence="1" key="1">
    <citation type="submission" date="2023-07" db="EMBL/GenBank/DDBJ databases">
        <title>draft genome sequence of fig (Ficus carica).</title>
        <authorList>
            <person name="Takahashi T."/>
            <person name="Nishimura K."/>
        </authorList>
    </citation>
    <scope>NUCLEOTIDE SEQUENCE</scope>
</reference>
<organism evidence="1 2">
    <name type="scientific">Ficus carica</name>
    <name type="common">Common fig</name>
    <dbReference type="NCBI Taxonomy" id="3494"/>
    <lineage>
        <taxon>Eukaryota</taxon>
        <taxon>Viridiplantae</taxon>
        <taxon>Streptophyta</taxon>
        <taxon>Embryophyta</taxon>
        <taxon>Tracheophyta</taxon>
        <taxon>Spermatophyta</taxon>
        <taxon>Magnoliopsida</taxon>
        <taxon>eudicotyledons</taxon>
        <taxon>Gunneridae</taxon>
        <taxon>Pentapetalae</taxon>
        <taxon>rosids</taxon>
        <taxon>fabids</taxon>
        <taxon>Rosales</taxon>
        <taxon>Moraceae</taxon>
        <taxon>Ficeae</taxon>
        <taxon>Ficus</taxon>
    </lineage>
</organism>
<gene>
    <name evidence="1" type="ORF">TIFTF001_006845</name>
</gene>
<evidence type="ECO:0000313" key="1">
    <source>
        <dbReference type="EMBL" id="GMN37479.1"/>
    </source>
</evidence>